<reference evidence="5" key="1">
    <citation type="journal article" date="2014" name="Proc. Natl. Acad. Sci. U.S.A.">
        <title>Extensive sampling of basidiomycete genomes demonstrates inadequacy of the white-rot/brown-rot paradigm for wood decay fungi.</title>
        <authorList>
            <person name="Riley R."/>
            <person name="Salamov A.A."/>
            <person name="Brown D.W."/>
            <person name="Nagy L.G."/>
            <person name="Floudas D."/>
            <person name="Held B.W."/>
            <person name="Levasseur A."/>
            <person name="Lombard V."/>
            <person name="Morin E."/>
            <person name="Otillar R."/>
            <person name="Lindquist E.A."/>
            <person name="Sun H."/>
            <person name="LaButti K.M."/>
            <person name="Schmutz J."/>
            <person name="Jabbour D."/>
            <person name="Luo H."/>
            <person name="Baker S.E."/>
            <person name="Pisabarro A.G."/>
            <person name="Walton J.D."/>
            <person name="Blanchette R.A."/>
            <person name="Henrissat B."/>
            <person name="Martin F."/>
            <person name="Cullen D."/>
            <person name="Hibbett D.S."/>
            <person name="Grigoriev I.V."/>
        </authorList>
    </citation>
    <scope>NUCLEOTIDE SEQUENCE [LARGE SCALE GENOMIC DNA]</scope>
    <source>
        <strain evidence="5">MUCL 33604</strain>
    </source>
</reference>
<protein>
    <recommendedName>
        <fullName evidence="6">Transmembrane protein</fullName>
    </recommendedName>
</protein>
<dbReference type="HOGENOM" id="CLU_674470_0_0_1"/>
<name>A0A067QB90_9AGAM</name>
<keyword evidence="2" id="KW-0472">Membrane</keyword>
<organism evidence="4 5">
    <name type="scientific">Jaapia argillacea MUCL 33604</name>
    <dbReference type="NCBI Taxonomy" id="933084"/>
    <lineage>
        <taxon>Eukaryota</taxon>
        <taxon>Fungi</taxon>
        <taxon>Dikarya</taxon>
        <taxon>Basidiomycota</taxon>
        <taxon>Agaricomycotina</taxon>
        <taxon>Agaricomycetes</taxon>
        <taxon>Agaricomycetidae</taxon>
        <taxon>Jaapiales</taxon>
        <taxon>Jaapiaceae</taxon>
        <taxon>Jaapia</taxon>
    </lineage>
</organism>
<evidence type="ECO:0000256" key="1">
    <source>
        <dbReference type="SAM" id="MobiDB-lite"/>
    </source>
</evidence>
<feature type="signal peptide" evidence="3">
    <location>
        <begin position="1"/>
        <end position="30"/>
    </location>
</feature>
<feature type="compositionally biased region" description="Low complexity" evidence="1">
    <location>
        <begin position="87"/>
        <end position="96"/>
    </location>
</feature>
<dbReference type="STRING" id="933084.A0A067QB90"/>
<keyword evidence="5" id="KW-1185">Reference proteome</keyword>
<dbReference type="Proteomes" id="UP000027265">
    <property type="component" value="Unassembled WGS sequence"/>
</dbReference>
<keyword evidence="2" id="KW-1133">Transmembrane helix</keyword>
<evidence type="ECO:0000256" key="2">
    <source>
        <dbReference type="SAM" id="Phobius"/>
    </source>
</evidence>
<keyword evidence="2" id="KW-0812">Transmembrane</keyword>
<feature type="compositionally biased region" description="Low complexity" evidence="1">
    <location>
        <begin position="119"/>
        <end position="151"/>
    </location>
</feature>
<evidence type="ECO:0008006" key="6">
    <source>
        <dbReference type="Google" id="ProtNLM"/>
    </source>
</evidence>
<evidence type="ECO:0000256" key="3">
    <source>
        <dbReference type="SAM" id="SignalP"/>
    </source>
</evidence>
<feature type="compositionally biased region" description="Low complexity" evidence="1">
    <location>
        <begin position="62"/>
        <end position="80"/>
    </location>
</feature>
<feature type="transmembrane region" description="Helical" evidence="2">
    <location>
        <begin position="209"/>
        <end position="231"/>
    </location>
</feature>
<feature type="region of interest" description="Disordered" evidence="1">
    <location>
        <begin position="354"/>
        <end position="413"/>
    </location>
</feature>
<feature type="compositionally biased region" description="Polar residues" evidence="1">
    <location>
        <begin position="402"/>
        <end position="413"/>
    </location>
</feature>
<feature type="region of interest" description="Disordered" evidence="1">
    <location>
        <begin position="48"/>
        <end position="160"/>
    </location>
</feature>
<keyword evidence="3" id="KW-0732">Signal</keyword>
<dbReference type="InParanoid" id="A0A067QB90"/>
<proteinExistence type="predicted"/>
<accession>A0A067QB90</accession>
<dbReference type="AlphaFoldDB" id="A0A067QB90"/>
<sequence length="413" mass="42688">MRHSPSCASRILTVFSLALLLTLSFVVVLAQNPNHVAKSPLHKRGIRAVIPSPPVTDTPVITSTQASSSPAETATTSSVASPPPSSTPITTSSSKPYTPPPSSSSSQQPPPSSAPPASSPTTSQAPTVTTSSSSVATVSTSTASAPSTVTAIPNTVSGGTTTTLFVPKATSYHSASGGTTTAAGVNPEVTAGPIAQAASKGFFQSPGEVAATFTIVGLIGVCLAFAGFKYLNKRRRRMREEDEEFFEKDRHFNDHNHDMTEAHSSSAVGYGGVGSSADVVAPASVDAYPSRDVHYGPPPTQAYNQQSARYTPSAYGISYPPNAAYGSAAPRDGQYQQSGYATNDYNQAYYQTDSSQLQHPGSSTSPPPSHPYADPTLLARSGGAPPVVTSPTPTHESVDSYYGSSQHQGAYAA</sequence>
<evidence type="ECO:0000313" key="5">
    <source>
        <dbReference type="Proteomes" id="UP000027265"/>
    </source>
</evidence>
<feature type="compositionally biased region" description="Pro residues" evidence="1">
    <location>
        <begin position="97"/>
        <end position="118"/>
    </location>
</feature>
<dbReference type="EMBL" id="KL197709">
    <property type="protein sequence ID" value="KDQ64333.1"/>
    <property type="molecule type" value="Genomic_DNA"/>
</dbReference>
<feature type="chain" id="PRO_5001643890" description="Transmembrane protein" evidence="3">
    <location>
        <begin position="31"/>
        <end position="413"/>
    </location>
</feature>
<evidence type="ECO:0000313" key="4">
    <source>
        <dbReference type="EMBL" id="KDQ64333.1"/>
    </source>
</evidence>
<gene>
    <name evidence="4" type="ORF">JAAARDRAFT_187676</name>
</gene>